<name>A0A232EG27_9HYME</name>
<feature type="compositionally biased region" description="Basic residues" evidence="1">
    <location>
        <begin position="160"/>
        <end position="172"/>
    </location>
</feature>
<evidence type="ECO:0000313" key="3">
    <source>
        <dbReference type="Proteomes" id="UP000215335"/>
    </source>
</evidence>
<gene>
    <name evidence="2" type="ORF">TSAR_002889</name>
</gene>
<proteinExistence type="predicted"/>
<keyword evidence="3" id="KW-1185">Reference proteome</keyword>
<evidence type="ECO:0000256" key="1">
    <source>
        <dbReference type="SAM" id="MobiDB-lite"/>
    </source>
</evidence>
<feature type="region of interest" description="Disordered" evidence="1">
    <location>
        <begin position="1"/>
        <end position="34"/>
    </location>
</feature>
<evidence type="ECO:0000313" key="2">
    <source>
        <dbReference type="EMBL" id="OXU17315.1"/>
    </source>
</evidence>
<feature type="compositionally biased region" description="Basic and acidic residues" evidence="1">
    <location>
        <begin position="173"/>
        <end position="185"/>
    </location>
</feature>
<feature type="compositionally biased region" description="Polar residues" evidence="1">
    <location>
        <begin position="1"/>
        <end position="12"/>
    </location>
</feature>
<feature type="region of interest" description="Disordered" evidence="1">
    <location>
        <begin position="77"/>
        <end position="209"/>
    </location>
</feature>
<dbReference type="AlphaFoldDB" id="A0A232EG27"/>
<sequence>MRKTHVLSNAAKSVSKKQLRTGKARMRLSRWRDPPQLTKEDYVSAHLSRVDDDEPDIPIRGFFGGVYPGTAEIDWDNWSLTRHQEDDDQTPEPNEDERRRGKERQREEERRRQEEIKQREREAREQEEEEQRARKEEQQLREACDDEKPKKSKPNELLPRQRKGRERARKRSVFTERSSEHETKLHPRPLTMSRWKQIRQHPLYPRRTT</sequence>
<feature type="compositionally biased region" description="Basic and acidic residues" evidence="1">
    <location>
        <begin position="131"/>
        <end position="149"/>
    </location>
</feature>
<comment type="caution">
    <text evidence="2">The sequence shown here is derived from an EMBL/GenBank/DDBJ whole genome shotgun (WGS) entry which is preliminary data.</text>
</comment>
<feature type="compositionally biased region" description="Acidic residues" evidence="1">
    <location>
        <begin position="86"/>
        <end position="95"/>
    </location>
</feature>
<accession>A0A232EG27</accession>
<feature type="compositionally biased region" description="Basic residues" evidence="1">
    <location>
        <begin position="14"/>
        <end position="29"/>
    </location>
</feature>
<reference evidence="2 3" key="1">
    <citation type="journal article" date="2017" name="Curr. Biol.">
        <title>The Evolution of Venom by Co-option of Single-Copy Genes.</title>
        <authorList>
            <person name="Martinson E.O."/>
            <person name="Mrinalini"/>
            <person name="Kelkar Y.D."/>
            <person name="Chang C.H."/>
            <person name="Werren J.H."/>
        </authorList>
    </citation>
    <scope>NUCLEOTIDE SEQUENCE [LARGE SCALE GENOMIC DNA]</scope>
    <source>
        <strain evidence="2 3">Alberta</strain>
        <tissue evidence="2">Whole body</tissue>
    </source>
</reference>
<dbReference type="Proteomes" id="UP000215335">
    <property type="component" value="Unassembled WGS sequence"/>
</dbReference>
<protein>
    <submittedName>
        <fullName evidence="2">Uncharacterized protein</fullName>
    </submittedName>
</protein>
<feature type="compositionally biased region" description="Basic and acidic residues" evidence="1">
    <location>
        <begin position="96"/>
        <end position="124"/>
    </location>
</feature>
<dbReference type="EMBL" id="NNAY01004870">
    <property type="protein sequence ID" value="OXU17315.1"/>
    <property type="molecule type" value="Genomic_DNA"/>
</dbReference>
<organism evidence="2 3">
    <name type="scientific">Trichomalopsis sarcophagae</name>
    <dbReference type="NCBI Taxonomy" id="543379"/>
    <lineage>
        <taxon>Eukaryota</taxon>
        <taxon>Metazoa</taxon>
        <taxon>Ecdysozoa</taxon>
        <taxon>Arthropoda</taxon>
        <taxon>Hexapoda</taxon>
        <taxon>Insecta</taxon>
        <taxon>Pterygota</taxon>
        <taxon>Neoptera</taxon>
        <taxon>Endopterygota</taxon>
        <taxon>Hymenoptera</taxon>
        <taxon>Apocrita</taxon>
        <taxon>Proctotrupomorpha</taxon>
        <taxon>Chalcidoidea</taxon>
        <taxon>Pteromalidae</taxon>
        <taxon>Pteromalinae</taxon>
        <taxon>Trichomalopsis</taxon>
    </lineage>
</organism>